<dbReference type="InterPro" id="IPR036388">
    <property type="entry name" value="WH-like_DNA-bd_sf"/>
</dbReference>
<evidence type="ECO:0000313" key="1">
    <source>
        <dbReference type="EMBL" id="QCQ21493.1"/>
    </source>
</evidence>
<dbReference type="InterPro" id="IPR011991">
    <property type="entry name" value="ArsR-like_HTH"/>
</dbReference>
<reference evidence="1 2" key="1">
    <citation type="submission" date="2019-05" db="EMBL/GenBank/DDBJ databases">
        <title>The Complete Genome Sequence of the n-alkane-degrading Desulfoglaeba alkanexedens ALDC reveals multiple alkylsuccinate synthase gene clusters.</title>
        <authorList>
            <person name="Callaghan A.V."/>
            <person name="Davidova I.A."/>
            <person name="Duncan K.E."/>
            <person name="Morris B."/>
            <person name="McInerney M.J."/>
        </authorList>
    </citation>
    <scope>NUCLEOTIDE SEQUENCE [LARGE SCALE GENOMIC DNA]</scope>
    <source>
        <strain evidence="1 2">ALDC</strain>
    </source>
</reference>
<dbReference type="OrthoDB" id="5516583at2"/>
<dbReference type="Pfam" id="PF13412">
    <property type="entry name" value="HTH_24"/>
    <property type="match status" value="1"/>
</dbReference>
<dbReference type="AlphaFoldDB" id="A0A4P8L1L7"/>
<reference evidence="1 2" key="2">
    <citation type="submission" date="2019-05" db="EMBL/GenBank/DDBJ databases">
        <authorList>
            <person name="Suflita J.M."/>
            <person name="Marks C.R."/>
        </authorList>
    </citation>
    <scope>NUCLEOTIDE SEQUENCE [LARGE SCALE GENOMIC DNA]</scope>
    <source>
        <strain evidence="1 2">ALDC</strain>
    </source>
</reference>
<dbReference type="SUPFAM" id="SSF46785">
    <property type="entry name" value="Winged helix' DNA-binding domain"/>
    <property type="match status" value="1"/>
</dbReference>
<dbReference type="GO" id="GO:0006355">
    <property type="term" value="P:regulation of DNA-templated transcription"/>
    <property type="evidence" value="ECO:0007669"/>
    <property type="project" value="UniProtKB-ARBA"/>
</dbReference>
<dbReference type="InterPro" id="IPR036390">
    <property type="entry name" value="WH_DNA-bd_sf"/>
</dbReference>
<dbReference type="KEGG" id="dax:FDQ92_04465"/>
<keyword evidence="2" id="KW-1185">Reference proteome</keyword>
<protein>
    <submittedName>
        <fullName evidence="1">Winged helix-turn-helix transcriptional regulator</fullName>
    </submittedName>
</protein>
<sequence length="118" mass="13281">MRCDKCGATFPPEDALHHAGQTLCEDCYLDLMATPKACDPWAVHSAKRTAEQQTILTPVQEKILALIRENGPLTAQEICEKAGLSENEFQRNFATLRHMELARAFKAEDGVRYTLFDK</sequence>
<organism evidence="1 2">
    <name type="scientific">Desulfoglaeba alkanexedens ALDC</name>
    <dbReference type="NCBI Taxonomy" id="980445"/>
    <lineage>
        <taxon>Bacteria</taxon>
        <taxon>Pseudomonadati</taxon>
        <taxon>Thermodesulfobacteriota</taxon>
        <taxon>Syntrophobacteria</taxon>
        <taxon>Syntrophobacterales</taxon>
        <taxon>Syntrophobacteraceae</taxon>
        <taxon>Desulfoglaeba</taxon>
    </lineage>
</organism>
<dbReference type="Proteomes" id="UP000298602">
    <property type="component" value="Chromosome"/>
</dbReference>
<dbReference type="Gene3D" id="1.10.10.10">
    <property type="entry name" value="Winged helix-like DNA-binding domain superfamily/Winged helix DNA-binding domain"/>
    <property type="match status" value="1"/>
</dbReference>
<name>A0A4P8L1L7_9BACT</name>
<proteinExistence type="predicted"/>
<evidence type="ECO:0000313" key="2">
    <source>
        <dbReference type="Proteomes" id="UP000298602"/>
    </source>
</evidence>
<dbReference type="RefSeq" id="WP_137423464.1">
    <property type="nucleotide sequence ID" value="NZ_CP040098.1"/>
</dbReference>
<gene>
    <name evidence="1" type="ORF">FDQ92_04465</name>
</gene>
<dbReference type="EMBL" id="CP040098">
    <property type="protein sequence ID" value="QCQ21493.1"/>
    <property type="molecule type" value="Genomic_DNA"/>
</dbReference>
<accession>A0A4P8L1L7</accession>
<dbReference type="CDD" id="cd00090">
    <property type="entry name" value="HTH_ARSR"/>
    <property type="match status" value="1"/>
</dbReference>